<name>A0A7M4DG32_9MICO</name>
<accession>A0A7M4DG32</accession>
<dbReference type="EMBL" id="CACRYJ010000016">
    <property type="protein sequence ID" value="VZO35875.1"/>
    <property type="molecule type" value="Genomic_DNA"/>
</dbReference>
<dbReference type="InterPro" id="IPR012878">
    <property type="entry name" value="Beta-AFase-like_GH127_cat"/>
</dbReference>
<comment type="caution">
    <text evidence="3">The sequence shown here is derived from an EMBL/GenBank/DDBJ whole genome shotgun (WGS) entry which is preliminary data.</text>
</comment>
<evidence type="ECO:0000259" key="2">
    <source>
        <dbReference type="Pfam" id="PF20736"/>
    </source>
</evidence>
<proteinExistence type="predicted"/>
<dbReference type="Pfam" id="PF20736">
    <property type="entry name" value="Glyco_hydro127M"/>
    <property type="match status" value="1"/>
</dbReference>
<evidence type="ECO:0000313" key="4">
    <source>
        <dbReference type="Proteomes" id="UP000419743"/>
    </source>
</evidence>
<feature type="domain" description="Non-reducing end beta-L-arabinofuranosidase-like GH127 catalytic" evidence="1">
    <location>
        <begin position="122"/>
        <end position="394"/>
    </location>
</feature>
<evidence type="ECO:0000259" key="1">
    <source>
        <dbReference type="Pfam" id="PF07944"/>
    </source>
</evidence>
<dbReference type="InterPro" id="IPR008928">
    <property type="entry name" value="6-hairpin_glycosidase_sf"/>
</dbReference>
<keyword evidence="4" id="KW-1185">Reference proteome</keyword>
<dbReference type="AlphaFoldDB" id="A0A7M4DG32"/>
<feature type="domain" description="Non-reducing end beta-L-arabinofuranosidase-like GH127 middle" evidence="2">
    <location>
        <begin position="405"/>
        <end position="495"/>
    </location>
</feature>
<dbReference type="RefSeq" id="WP_156739896.1">
    <property type="nucleotide sequence ID" value="NZ_CACRYJ010000016.1"/>
</dbReference>
<gene>
    <name evidence="3" type="ORF">HALOF300_01077</name>
</gene>
<dbReference type="PANTHER" id="PTHR31151:SF0">
    <property type="entry name" value="PROLINE-TRNA LIGASE (DUF1680)"/>
    <property type="match status" value="1"/>
</dbReference>
<sequence length="594" mass="65401">MSRVERSDRVRAQVVLRPLGHTGRVRIESGPLAERIADAADTYLDMDPDDVLHGFRTAAGRAAPGAPLTGWSAVTSEPTFGQWVSGLARLGVTAGVTAASERAIELVDGFAETVGPDGDVRMSLYGYEKLICGLVDTFTLAGHEPALALLERTVPWADRTFDRARPTPSAHDFAGGRIGPTSHARTLEWYTLAENLHRAWLAGADERVGEFAREWHYDAYWDRFLTEPQPGRAWPVPTWLHAYSHLNTFASAAAAYEATGEDRYLEIVRNAHTYFTTTQTFATGGYGPSEFTLPEDGALGRSLEWRTDSAEIVCGSWAAFKVSTALLTYTGEARYGDWVEQLVYSGIGAVTPVRPGGRTPYYQDYRLGVATKLPHWDDWPCCSGTYLQCVSELPNFLYYAADDGLAVLLYVPSTVSWEHDGREFGLTLQTSYPRTDDARLTLRGSGHLALRLRVPSWSDGFAAAVNGEPVPAVAKEGDWLVIDRDWRDGDVIDVTIGAGLRVLPVDARHPNRVAFAHGPVVLAQKADWTMPISLPTPWEMVDLDQAFEPGEGVRYTPSGVGTARLPLGDLRPLSEIAERTPYRVYFDLDDPRIV</sequence>
<dbReference type="InterPro" id="IPR049046">
    <property type="entry name" value="Beta-AFase-like_GH127_middle"/>
</dbReference>
<dbReference type="Proteomes" id="UP000419743">
    <property type="component" value="Unassembled WGS sequence"/>
</dbReference>
<dbReference type="SUPFAM" id="SSF48208">
    <property type="entry name" value="Six-hairpin glycosidases"/>
    <property type="match status" value="1"/>
</dbReference>
<protein>
    <submittedName>
        <fullName evidence="3">Uncharacterized protein</fullName>
    </submittedName>
</protein>
<reference evidence="3 4" key="1">
    <citation type="submission" date="2019-11" db="EMBL/GenBank/DDBJ databases">
        <authorList>
            <person name="Criscuolo A."/>
        </authorList>
    </citation>
    <scope>NUCLEOTIDE SEQUENCE [LARGE SCALE GENOMIC DNA]</scope>
    <source>
        <strain evidence="3">CIP111667</strain>
    </source>
</reference>
<organism evidence="3 4">
    <name type="scientific">Occultella aeris</name>
    <dbReference type="NCBI Taxonomy" id="2761496"/>
    <lineage>
        <taxon>Bacteria</taxon>
        <taxon>Bacillati</taxon>
        <taxon>Actinomycetota</taxon>
        <taxon>Actinomycetes</taxon>
        <taxon>Micrococcales</taxon>
        <taxon>Ruaniaceae</taxon>
        <taxon>Occultella</taxon>
    </lineage>
</organism>
<dbReference type="GO" id="GO:0005975">
    <property type="term" value="P:carbohydrate metabolic process"/>
    <property type="evidence" value="ECO:0007669"/>
    <property type="project" value="InterPro"/>
</dbReference>
<dbReference type="Pfam" id="PF07944">
    <property type="entry name" value="Beta-AFase-like_GH127_cat"/>
    <property type="match status" value="1"/>
</dbReference>
<dbReference type="PANTHER" id="PTHR31151">
    <property type="entry name" value="PROLINE-TRNA LIGASE (DUF1680)"/>
    <property type="match status" value="1"/>
</dbReference>
<evidence type="ECO:0000313" key="3">
    <source>
        <dbReference type="EMBL" id="VZO35875.1"/>
    </source>
</evidence>